<evidence type="ECO:0000313" key="2">
    <source>
        <dbReference type="EMBL" id="CAF1054856.1"/>
    </source>
</evidence>
<evidence type="ECO:0000313" key="3">
    <source>
        <dbReference type="EMBL" id="CAF3546320.1"/>
    </source>
</evidence>
<sequence length="556" mass="64610">MSISTYVDNIFTLLEALPNEIFLEIFQYLNGVDTIYALSQLNNRFQHLLIKYVKTFDFKSITKVKFDFVTQHHDIHRWRSLRLSEDIETPGQIGLFCQLFPLPKYISQIQSLSILNMKPKFAKTVLSQLISFDYLISLTVTTICGENIQPFKLSSLKQLVFTGCKHNNWIKNFDCLKTLEYTIKYSCHADCILTLPKTLKQLKLFYNEAKDGNALQISLSQMSQLTKLALYDNGNYSLLPDGGKWEKLIKSSLPLLKTFQFCFYFLCYRNSLNDVNQAMSSFSTTFYLVEKCWFIRCDSDNQYSVLGAFYTMPFAFAEMRVDINSCDMSTSTLTANNVDVRKYESYEKVETLMFNEICQMPCQGFLTFNIVRLILNTDLPTSWYFLLNNLHHLEFRRNVHMSATDFAHFLTNAPHLQSLTLLISVLIKLTDSFTNKAVCDQLSQRIQSLTISDCLSNHDYGQNMEPIHILSNIVRIFGNTCEHLSLNLATIPQTVLPILGNMRQLHSLHIHYPSWRCKSYIPTTYWFQQSTSETDVSDIIYTPDDLNFYIWFGKRR</sequence>
<name>A0A814KNM6_9BILA</name>
<dbReference type="InterPro" id="IPR001810">
    <property type="entry name" value="F-box_dom"/>
</dbReference>
<dbReference type="PROSITE" id="PS50181">
    <property type="entry name" value="FBOX"/>
    <property type="match status" value="1"/>
</dbReference>
<proteinExistence type="predicted"/>
<protein>
    <recommendedName>
        <fullName evidence="1">F-box domain-containing protein</fullName>
    </recommendedName>
</protein>
<evidence type="ECO:0000259" key="1">
    <source>
        <dbReference type="PROSITE" id="PS50181"/>
    </source>
</evidence>
<organism evidence="2 4">
    <name type="scientific">Rotaria sordida</name>
    <dbReference type="NCBI Taxonomy" id="392033"/>
    <lineage>
        <taxon>Eukaryota</taxon>
        <taxon>Metazoa</taxon>
        <taxon>Spiralia</taxon>
        <taxon>Gnathifera</taxon>
        <taxon>Rotifera</taxon>
        <taxon>Eurotatoria</taxon>
        <taxon>Bdelloidea</taxon>
        <taxon>Philodinida</taxon>
        <taxon>Philodinidae</taxon>
        <taxon>Rotaria</taxon>
    </lineage>
</organism>
<reference evidence="2" key="1">
    <citation type="submission" date="2021-02" db="EMBL/GenBank/DDBJ databases">
        <authorList>
            <person name="Nowell W R."/>
        </authorList>
    </citation>
    <scope>NUCLEOTIDE SEQUENCE</scope>
</reference>
<dbReference type="EMBL" id="CAJOBD010000035">
    <property type="protein sequence ID" value="CAF3546320.1"/>
    <property type="molecule type" value="Genomic_DNA"/>
</dbReference>
<feature type="domain" description="F-box" evidence="1">
    <location>
        <begin position="11"/>
        <end position="61"/>
    </location>
</feature>
<evidence type="ECO:0000313" key="4">
    <source>
        <dbReference type="Proteomes" id="UP000663864"/>
    </source>
</evidence>
<gene>
    <name evidence="3" type="ORF">JBS370_LOCUS1119</name>
    <name evidence="2" type="ORF">ZHD862_LOCUS15252</name>
</gene>
<dbReference type="EMBL" id="CAJNOT010000684">
    <property type="protein sequence ID" value="CAF1054856.1"/>
    <property type="molecule type" value="Genomic_DNA"/>
</dbReference>
<dbReference type="AlphaFoldDB" id="A0A814KNM6"/>
<dbReference type="Gene3D" id="3.80.10.10">
    <property type="entry name" value="Ribonuclease Inhibitor"/>
    <property type="match status" value="1"/>
</dbReference>
<dbReference type="InterPro" id="IPR032675">
    <property type="entry name" value="LRR_dom_sf"/>
</dbReference>
<comment type="caution">
    <text evidence="2">The sequence shown here is derived from an EMBL/GenBank/DDBJ whole genome shotgun (WGS) entry which is preliminary data.</text>
</comment>
<dbReference type="InterPro" id="IPR036047">
    <property type="entry name" value="F-box-like_dom_sf"/>
</dbReference>
<accession>A0A814KNM6</accession>
<dbReference type="Proteomes" id="UP000663836">
    <property type="component" value="Unassembled WGS sequence"/>
</dbReference>
<dbReference type="SUPFAM" id="SSF81383">
    <property type="entry name" value="F-box domain"/>
    <property type="match status" value="1"/>
</dbReference>
<dbReference type="Proteomes" id="UP000663864">
    <property type="component" value="Unassembled WGS sequence"/>
</dbReference>